<reference evidence="2 3" key="1">
    <citation type="submission" date="2017-10" db="EMBL/GenBank/DDBJ databases">
        <title>Comparative genomics in systemic dimorphic fungi from Ajellomycetaceae.</title>
        <authorList>
            <person name="Munoz J.F."/>
            <person name="Mcewen J.G."/>
            <person name="Clay O.K."/>
            <person name="Cuomo C.A."/>
        </authorList>
    </citation>
    <scope>NUCLEOTIDE SEQUENCE [LARGE SCALE GENOMIC DNA]</scope>
    <source>
        <strain evidence="2 3">UAMH7299</strain>
    </source>
</reference>
<dbReference type="Pfam" id="PF11327">
    <property type="entry name" value="Egh16-like"/>
    <property type="match status" value="1"/>
</dbReference>
<gene>
    <name evidence="2" type="ORF">AJ80_03945</name>
</gene>
<evidence type="ECO:0000313" key="2">
    <source>
        <dbReference type="EMBL" id="PGH19444.1"/>
    </source>
</evidence>
<dbReference type="PANTHER" id="PTHR34618:SF4">
    <property type="entry name" value="CAS1"/>
    <property type="match status" value="1"/>
</dbReference>
<accession>A0A2B7Y5K9</accession>
<dbReference type="PANTHER" id="PTHR34618">
    <property type="entry name" value="SURFACE PROTEIN MAS1, PUTATIVE-RELATED"/>
    <property type="match status" value="1"/>
</dbReference>
<keyword evidence="3" id="KW-1185">Reference proteome</keyword>
<dbReference type="STRING" id="1447883.A0A2B7Y5K9"/>
<name>A0A2B7Y5K9_POLH7</name>
<comment type="caution">
    <text evidence="2">The sequence shown here is derived from an EMBL/GenBank/DDBJ whole genome shotgun (WGS) entry which is preliminary data.</text>
</comment>
<evidence type="ECO:0000256" key="1">
    <source>
        <dbReference type="SAM" id="MobiDB-lite"/>
    </source>
</evidence>
<dbReference type="InterPro" id="IPR021476">
    <property type="entry name" value="Egh16-like"/>
</dbReference>
<feature type="region of interest" description="Disordered" evidence="1">
    <location>
        <begin position="82"/>
        <end position="108"/>
    </location>
</feature>
<dbReference type="AlphaFoldDB" id="A0A2B7Y5K9"/>
<feature type="region of interest" description="Disordered" evidence="1">
    <location>
        <begin position="1"/>
        <end position="26"/>
    </location>
</feature>
<proteinExistence type="predicted"/>
<sequence>MQVTQNVPGRRGRSRDGEATDFPLTATVPAGQTCTGTVAGQQNVCMVRCENPALAGPFGGCVPVQMAGAAAGNNNAANNNAAATTNNGNANNNGGNAGNTAADSNSDSSSRLGGFLSGLFNRKRSPRNLIPSPVALVGSTDGDGDCDEGDRDLKRRFMGLFGRRTALFRG</sequence>
<dbReference type="OrthoDB" id="5310497at2759"/>
<dbReference type="Proteomes" id="UP000224634">
    <property type="component" value="Unassembled WGS sequence"/>
</dbReference>
<evidence type="ECO:0000313" key="3">
    <source>
        <dbReference type="Proteomes" id="UP000224634"/>
    </source>
</evidence>
<protein>
    <submittedName>
        <fullName evidence="2">Uncharacterized protein</fullName>
    </submittedName>
</protein>
<organism evidence="2 3">
    <name type="scientific">Polytolypa hystricis (strain UAMH7299)</name>
    <dbReference type="NCBI Taxonomy" id="1447883"/>
    <lineage>
        <taxon>Eukaryota</taxon>
        <taxon>Fungi</taxon>
        <taxon>Dikarya</taxon>
        <taxon>Ascomycota</taxon>
        <taxon>Pezizomycotina</taxon>
        <taxon>Eurotiomycetes</taxon>
        <taxon>Eurotiomycetidae</taxon>
        <taxon>Onygenales</taxon>
        <taxon>Onygenales incertae sedis</taxon>
        <taxon>Polytolypa</taxon>
    </lineage>
</organism>
<dbReference type="EMBL" id="PDNA01000047">
    <property type="protein sequence ID" value="PGH19444.1"/>
    <property type="molecule type" value="Genomic_DNA"/>
</dbReference>
<feature type="region of interest" description="Disordered" evidence="1">
    <location>
        <begin position="127"/>
        <end position="148"/>
    </location>
</feature>